<feature type="signal peptide" evidence="2">
    <location>
        <begin position="1"/>
        <end position="19"/>
    </location>
</feature>
<reference evidence="3 4" key="1">
    <citation type="submission" date="2018-06" db="EMBL/GenBank/DDBJ databases">
        <title>Genomic Encyclopedia of Archaeal and Bacterial Type Strains, Phase II (KMG-II): from individual species to whole genera.</title>
        <authorList>
            <person name="Goeker M."/>
        </authorList>
    </citation>
    <scope>NUCLEOTIDE SEQUENCE [LARGE SCALE GENOMIC DNA]</scope>
    <source>
        <strain evidence="3 4">DSM 23446</strain>
    </source>
</reference>
<dbReference type="OrthoDB" id="6398367at2"/>
<dbReference type="InterPro" id="IPR036249">
    <property type="entry name" value="Thioredoxin-like_sf"/>
</dbReference>
<evidence type="ECO:0000256" key="1">
    <source>
        <dbReference type="PROSITE-ProRule" id="PRU00339"/>
    </source>
</evidence>
<comment type="caution">
    <text evidence="3">The sequence shown here is derived from an EMBL/GenBank/DDBJ whole genome shotgun (WGS) entry which is preliminary data.</text>
</comment>
<evidence type="ECO:0000313" key="4">
    <source>
        <dbReference type="Proteomes" id="UP000249610"/>
    </source>
</evidence>
<keyword evidence="2" id="KW-0732">Signal</keyword>
<dbReference type="AlphaFoldDB" id="A0A327P0I1"/>
<dbReference type="Gene3D" id="1.25.40.10">
    <property type="entry name" value="Tetratricopeptide repeat domain"/>
    <property type="match status" value="1"/>
</dbReference>
<dbReference type="PROSITE" id="PS50005">
    <property type="entry name" value="TPR"/>
    <property type="match status" value="1"/>
</dbReference>
<protein>
    <submittedName>
        <fullName evidence="3">Uncharacterized protein</fullName>
    </submittedName>
</protein>
<name>A0A327P0I1_9BACT</name>
<dbReference type="EMBL" id="QLLK01000014">
    <property type="protein sequence ID" value="RAI84937.1"/>
    <property type="molecule type" value="Genomic_DNA"/>
</dbReference>
<dbReference type="InterPro" id="IPR019734">
    <property type="entry name" value="TPR_rpt"/>
</dbReference>
<feature type="repeat" description="TPR" evidence="1">
    <location>
        <begin position="248"/>
        <end position="281"/>
    </location>
</feature>
<dbReference type="RefSeq" id="WP_111613049.1">
    <property type="nucleotide sequence ID" value="NZ_QLLK01000014.1"/>
</dbReference>
<dbReference type="SUPFAM" id="SSF52833">
    <property type="entry name" value="Thioredoxin-like"/>
    <property type="match status" value="1"/>
</dbReference>
<dbReference type="SUPFAM" id="SSF48452">
    <property type="entry name" value="TPR-like"/>
    <property type="match status" value="1"/>
</dbReference>
<keyword evidence="4" id="KW-1185">Reference proteome</keyword>
<proteinExistence type="predicted"/>
<organism evidence="3 4">
    <name type="scientific">Algoriphagus yeomjeoni</name>
    <dbReference type="NCBI Taxonomy" id="291403"/>
    <lineage>
        <taxon>Bacteria</taxon>
        <taxon>Pseudomonadati</taxon>
        <taxon>Bacteroidota</taxon>
        <taxon>Cytophagia</taxon>
        <taxon>Cytophagales</taxon>
        <taxon>Cyclobacteriaceae</taxon>
        <taxon>Algoriphagus</taxon>
    </lineage>
</organism>
<sequence>MKRHFLIALILLSSNKILAQTPLTYFNSEGEKHLAGEFDLNILRTDTIFQGWYAESEKLFQLSGKNTDWKKSLENTEVEIFIGTWCGDSKRWVPQFVKLWNELGLDEDQLKFTALYDGEEQYKQGPSGEEKGMLIHRVPTFIFKENDQEYSRIVEFPVNDLETDLAQIALGYASEPNYRAATYLLELFDSDPLDSIYRNVQTHFNEVYQRVGKEKELNTLGYLFETSGRLPQALLTYEINSVIFPYSPRVLNSYAEALTKNGQKDRAIEVFKKVVALEPTLESAIAKLKELEGEVNVNEN</sequence>
<gene>
    <name evidence="3" type="ORF">LV83_03730</name>
</gene>
<accession>A0A327P0I1</accession>
<keyword evidence="1" id="KW-0802">TPR repeat</keyword>
<feature type="chain" id="PRO_5016463134" evidence="2">
    <location>
        <begin position="20"/>
        <end position="300"/>
    </location>
</feature>
<evidence type="ECO:0000313" key="3">
    <source>
        <dbReference type="EMBL" id="RAI84937.1"/>
    </source>
</evidence>
<dbReference type="Proteomes" id="UP000249610">
    <property type="component" value="Unassembled WGS sequence"/>
</dbReference>
<dbReference type="InterPro" id="IPR011990">
    <property type="entry name" value="TPR-like_helical_dom_sf"/>
</dbReference>
<evidence type="ECO:0000256" key="2">
    <source>
        <dbReference type="SAM" id="SignalP"/>
    </source>
</evidence>